<accession>A0A9J6PDN2</accession>
<dbReference type="AlphaFoldDB" id="A0A9J6PDN2"/>
<organism evidence="1 2">
    <name type="scientific">Oceanirhabdus seepicola</name>
    <dbReference type="NCBI Taxonomy" id="2828781"/>
    <lineage>
        <taxon>Bacteria</taxon>
        <taxon>Bacillati</taxon>
        <taxon>Bacillota</taxon>
        <taxon>Clostridia</taxon>
        <taxon>Eubacteriales</taxon>
        <taxon>Clostridiaceae</taxon>
        <taxon>Oceanirhabdus</taxon>
    </lineage>
</organism>
<sequence length="82" mass="9632">MRISQILYILLIGFVAYNMIKRGGCCGSQHQSHRPRSSRGGCCGGHSYHGERQNDWNQENHNYSNDMEVENNNQEWQKRIEY</sequence>
<reference evidence="1" key="1">
    <citation type="journal article" date="2021" name="mSystems">
        <title>Bacteria and Archaea Synergistically Convert Glycine Betaine to Biogenic Methane in the Formosa Cold Seep of the South China Sea.</title>
        <authorList>
            <person name="Li L."/>
            <person name="Zhang W."/>
            <person name="Zhang S."/>
            <person name="Song L."/>
            <person name="Sun Q."/>
            <person name="Zhang H."/>
            <person name="Xiang H."/>
            <person name="Dong X."/>
        </authorList>
    </citation>
    <scope>NUCLEOTIDE SEQUENCE</scope>
    <source>
        <strain evidence="1">ZWT</strain>
    </source>
</reference>
<keyword evidence="2" id="KW-1185">Reference proteome</keyword>
<evidence type="ECO:0000313" key="2">
    <source>
        <dbReference type="Proteomes" id="UP001056429"/>
    </source>
</evidence>
<comment type="caution">
    <text evidence="1">The sequence shown here is derived from an EMBL/GenBank/DDBJ whole genome shotgun (WGS) entry which is preliminary data.</text>
</comment>
<name>A0A9J6PDN2_9CLOT</name>
<dbReference type="RefSeq" id="WP_250862003.1">
    <property type="nucleotide sequence ID" value="NZ_JAGSOJ010000007.1"/>
</dbReference>
<evidence type="ECO:0000313" key="1">
    <source>
        <dbReference type="EMBL" id="MCM1992837.1"/>
    </source>
</evidence>
<reference evidence="1" key="2">
    <citation type="submission" date="2021-04" db="EMBL/GenBank/DDBJ databases">
        <authorList>
            <person name="Dong X."/>
        </authorList>
    </citation>
    <scope>NUCLEOTIDE SEQUENCE</scope>
    <source>
        <strain evidence="1">ZWT</strain>
    </source>
</reference>
<dbReference type="EMBL" id="JAGSOJ010000007">
    <property type="protein sequence ID" value="MCM1992837.1"/>
    <property type="molecule type" value="Genomic_DNA"/>
</dbReference>
<gene>
    <name evidence="1" type="ORF">KDK92_24220</name>
</gene>
<proteinExistence type="predicted"/>
<protein>
    <submittedName>
        <fullName evidence="1">Uncharacterized protein</fullName>
    </submittedName>
</protein>
<dbReference type="Proteomes" id="UP001056429">
    <property type="component" value="Unassembled WGS sequence"/>
</dbReference>